<reference evidence="3" key="1">
    <citation type="submission" date="2010-09" db="EMBL/GenBank/DDBJ databases">
        <title>The genome sequence of Geomyces destructans 20631-21.</title>
        <authorList>
            <consortium name="The Broad Institute Genome Sequencing Platform"/>
            <person name="Cuomo C.A."/>
            <person name="Blehert D.S."/>
            <person name="Lorch J.M."/>
            <person name="Young S.K."/>
            <person name="Zeng Q."/>
            <person name="Gargeya S."/>
            <person name="Fitzgerald M."/>
            <person name="Haas B."/>
            <person name="Abouelleil A."/>
            <person name="Alvarado L."/>
            <person name="Arachchi H.M."/>
            <person name="Berlin A."/>
            <person name="Brown A."/>
            <person name="Chapman S.B."/>
            <person name="Chen Z."/>
            <person name="Dunbar C."/>
            <person name="Freedman E."/>
            <person name="Gearin G."/>
            <person name="Gellesch M."/>
            <person name="Goldberg J."/>
            <person name="Griggs A."/>
            <person name="Gujja S."/>
            <person name="Heiman D."/>
            <person name="Howarth C."/>
            <person name="Larson L."/>
            <person name="Lui A."/>
            <person name="MacDonald P.J.P."/>
            <person name="Montmayeur A."/>
            <person name="Murphy C."/>
            <person name="Neiman D."/>
            <person name="Pearson M."/>
            <person name="Priest M."/>
            <person name="Roberts A."/>
            <person name="Saif S."/>
            <person name="Shea T."/>
            <person name="Shenoy N."/>
            <person name="Sisk P."/>
            <person name="Stolte C."/>
            <person name="Sykes S."/>
            <person name="Wortman J."/>
            <person name="Nusbaum C."/>
            <person name="Birren B."/>
        </authorList>
    </citation>
    <scope>NUCLEOTIDE SEQUENCE [LARGE SCALE GENOMIC DNA]</scope>
    <source>
        <strain evidence="3">ATCC MYA-4855 / 20631-21</strain>
    </source>
</reference>
<accession>L8FSH4</accession>
<feature type="region of interest" description="Disordered" evidence="1">
    <location>
        <begin position="157"/>
        <end position="189"/>
    </location>
</feature>
<dbReference type="Proteomes" id="UP000011064">
    <property type="component" value="Unassembled WGS sequence"/>
</dbReference>
<keyword evidence="3" id="KW-1185">Reference proteome</keyword>
<dbReference type="STRING" id="658429.L8FSH4"/>
<evidence type="ECO:0000313" key="2">
    <source>
        <dbReference type="EMBL" id="ELR03925.1"/>
    </source>
</evidence>
<sequence length="241" mass="27415">MGPDREAEERALAEAETRGTNLSQYLHHVQTMIFSTLIVEDNRTKVATGTTNVDNKVYPDALHRWTEFPTFHAARFDLLVHAVGDSEIFPSLFEVRSTRRNLSPTTRKDEQDIRPFIRAHVEVPASNIVDAYLEKHPDPRFATFEFSNNAYGLSRDTVLNNTPLRTRNEDQPPLTKRQSPDRMSSLAPDRWGIHVTEDHARTIALVGEYKASHKAQAWRFKNVLDDDTCPTDSLFADASVV</sequence>
<proteinExistence type="predicted"/>
<dbReference type="VEuPathDB" id="FungiDB:GMDG_06456"/>
<evidence type="ECO:0000256" key="1">
    <source>
        <dbReference type="SAM" id="MobiDB-lite"/>
    </source>
</evidence>
<dbReference type="InParanoid" id="L8FSH4"/>
<dbReference type="AlphaFoldDB" id="L8FSH4"/>
<dbReference type="EMBL" id="GL573330">
    <property type="protein sequence ID" value="ELR03925.1"/>
    <property type="molecule type" value="Genomic_DNA"/>
</dbReference>
<dbReference type="HOGENOM" id="CLU_1152200_0_0_1"/>
<evidence type="ECO:0000313" key="3">
    <source>
        <dbReference type="Proteomes" id="UP000011064"/>
    </source>
</evidence>
<gene>
    <name evidence="2" type="ORF">GMDG_06456</name>
</gene>
<name>L8FSH4_PSED2</name>
<protein>
    <submittedName>
        <fullName evidence="2">Uncharacterized protein</fullName>
    </submittedName>
</protein>
<organism evidence="2 3">
    <name type="scientific">Pseudogymnoascus destructans (strain ATCC MYA-4855 / 20631-21)</name>
    <name type="common">Bat white-nose syndrome fungus</name>
    <name type="synonym">Geomyces destructans</name>
    <dbReference type="NCBI Taxonomy" id="658429"/>
    <lineage>
        <taxon>Eukaryota</taxon>
        <taxon>Fungi</taxon>
        <taxon>Dikarya</taxon>
        <taxon>Ascomycota</taxon>
        <taxon>Pezizomycotina</taxon>
        <taxon>Leotiomycetes</taxon>
        <taxon>Thelebolales</taxon>
        <taxon>Thelebolaceae</taxon>
        <taxon>Pseudogymnoascus</taxon>
    </lineage>
</organism>